<comment type="caution">
    <text evidence="4">The sequence shown here is derived from an EMBL/GenBank/DDBJ whole genome shotgun (WGS) entry which is preliminary data.</text>
</comment>
<feature type="compositionally biased region" description="Basic and acidic residues" evidence="1">
    <location>
        <begin position="77"/>
        <end position="96"/>
    </location>
</feature>
<accession>A0A1F7RYS6</accession>
<feature type="chain" id="PRO_5009532316" description="DUF4124 domain-containing protein" evidence="2">
    <location>
        <begin position="25"/>
        <end position="185"/>
    </location>
</feature>
<dbReference type="InterPro" id="IPR025392">
    <property type="entry name" value="DUF4124"/>
</dbReference>
<evidence type="ECO:0000256" key="1">
    <source>
        <dbReference type="SAM" id="MobiDB-lite"/>
    </source>
</evidence>
<feature type="domain" description="DUF4124" evidence="3">
    <location>
        <begin position="15"/>
        <end position="72"/>
    </location>
</feature>
<evidence type="ECO:0000313" key="4">
    <source>
        <dbReference type="EMBL" id="OGL46134.1"/>
    </source>
</evidence>
<keyword evidence="2" id="KW-0732">Signal</keyword>
<feature type="signal peptide" evidence="2">
    <location>
        <begin position="1"/>
        <end position="24"/>
    </location>
</feature>
<name>A0A1F7RYS6_9BACT</name>
<sequence>MKMKILLIMTLSISFFLLPSPSSAAIYKFVDDQGVIHFVDTYDLIPEKYRLRSSEEKLKEERKEEEMKPQTPVISTPKEEKEAAKEPEKKKSEDEIIEEWNKKLQEANDNIAKAKAALDEAERFENRTVSSYSRENYTNADRKAAQEATEAAKKNLEKAQKDLDELAEIARSEAPYSWWRENFYK</sequence>
<evidence type="ECO:0000259" key="3">
    <source>
        <dbReference type="Pfam" id="PF13511"/>
    </source>
</evidence>
<feature type="compositionally biased region" description="Basic and acidic residues" evidence="1">
    <location>
        <begin position="56"/>
        <end position="68"/>
    </location>
</feature>
<dbReference type="AlphaFoldDB" id="A0A1F7RYS6"/>
<reference evidence="4 5" key="1">
    <citation type="journal article" date="2016" name="Nat. Commun.">
        <title>Thousands of microbial genomes shed light on interconnected biogeochemical processes in an aquifer system.</title>
        <authorList>
            <person name="Anantharaman K."/>
            <person name="Brown C.T."/>
            <person name="Hug L.A."/>
            <person name="Sharon I."/>
            <person name="Castelle C.J."/>
            <person name="Probst A.J."/>
            <person name="Thomas B.C."/>
            <person name="Singh A."/>
            <person name="Wilkins M.J."/>
            <person name="Karaoz U."/>
            <person name="Brodie E.L."/>
            <person name="Williams K.H."/>
            <person name="Hubbard S.S."/>
            <person name="Banfield J.F."/>
        </authorList>
    </citation>
    <scope>NUCLEOTIDE SEQUENCE [LARGE SCALE GENOMIC DNA]</scope>
</reference>
<dbReference type="Pfam" id="PF13511">
    <property type="entry name" value="DUF4124"/>
    <property type="match status" value="1"/>
</dbReference>
<protein>
    <recommendedName>
        <fullName evidence="3">DUF4124 domain-containing protein</fullName>
    </recommendedName>
</protein>
<gene>
    <name evidence="4" type="ORF">A2149_09740</name>
</gene>
<dbReference type="Proteomes" id="UP000178435">
    <property type="component" value="Unassembled WGS sequence"/>
</dbReference>
<dbReference type="EMBL" id="MGDF01000061">
    <property type="protein sequence ID" value="OGL46134.1"/>
    <property type="molecule type" value="Genomic_DNA"/>
</dbReference>
<feature type="compositionally biased region" description="Polar residues" evidence="1">
    <location>
        <begin position="127"/>
        <end position="139"/>
    </location>
</feature>
<feature type="region of interest" description="Disordered" evidence="1">
    <location>
        <begin position="56"/>
        <end position="96"/>
    </location>
</feature>
<evidence type="ECO:0000313" key="5">
    <source>
        <dbReference type="Proteomes" id="UP000178435"/>
    </source>
</evidence>
<evidence type="ECO:0000256" key="2">
    <source>
        <dbReference type="SAM" id="SignalP"/>
    </source>
</evidence>
<proteinExistence type="predicted"/>
<organism evidence="4 5">
    <name type="scientific">Candidatus Schekmanbacteria bacterium RBG_16_38_11</name>
    <dbReference type="NCBI Taxonomy" id="1817880"/>
    <lineage>
        <taxon>Bacteria</taxon>
        <taxon>Candidatus Schekmaniibacteriota</taxon>
    </lineage>
</organism>
<feature type="region of interest" description="Disordered" evidence="1">
    <location>
        <begin position="124"/>
        <end position="153"/>
    </location>
</feature>
<feature type="compositionally biased region" description="Basic and acidic residues" evidence="1">
    <location>
        <begin position="140"/>
        <end position="153"/>
    </location>
</feature>